<evidence type="ECO:0000313" key="2">
    <source>
        <dbReference type="Proteomes" id="UP001148629"/>
    </source>
</evidence>
<proteinExistence type="predicted"/>
<dbReference type="Proteomes" id="UP001148629">
    <property type="component" value="Unassembled WGS sequence"/>
</dbReference>
<keyword evidence="2" id="KW-1185">Reference proteome</keyword>
<name>A0ACC1RD55_9HYPO</name>
<organism evidence="1 2">
    <name type="scientific">Fusarium decemcellulare</name>
    <dbReference type="NCBI Taxonomy" id="57161"/>
    <lineage>
        <taxon>Eukaryota</taxon>
        <taxon>Fungi</taxon>
        <taxon>Dikarya</taxon>
        <taxon>Ascomycota</taxon>
        <taxon>Pezizomycotina</taxon>
        <taxon>Sordariomycetes</taxon>
        <taxon>Hypocreomycetidae</taxon>
        <taxon>Hypocreales</taxon>
        <taxon>Nectriaceae</taxon>
        <taxon>Fusarium</taxon>
        <taxon>Fusarium decemcellulare species complex</taxon>
    </lineage>
</organism>
<comment type="caution">
    <text evidence="1">The sequence shown here is derived from an EMBL/GenBank/DDBJ whole genome shotgun (WGS) entry which is preliminary data.</text>
</comment>
<evidence type="ECO:0000313" key="1">
    <source>
        <dbReference type="EMBL" id="KAJ3501852.1"/>
    </source>
</evidence>
<reference evidence="1" key="1">
    <citation type="submission" date="2022-08" db="EMBL/GenBank/DDBJ databases">
        <title>Genome Sequence of Fusarium decemcellulare.</title>
        <authorList>
            <person name="Buettner E."/>
        </authorList>
    </citation>
    <scope>NUCLEOTIDE SEQUENCE</scope>
    <source>
        <strain evidence="1">Babe19</strain>
    </source>
</reference>
<sequence>MPPPAYLTRLRRMLIRGVLGFLPVKPRGRYEERARPRQLLRKPREPTPESTPPTESEEDSNSSDEDEDDDDDDDDDDSNQIEVVVEEADDDDHKRHRHRRRPSRDDYITSSDDKRSRRRHRLPSPSTSDDIEITYPRQASSERGSPDRRPPLRREVSDTPRHSLPQRYTSVIGTSRPPVASRRATKVYESREIIREIRPRRPGTIQTVRQSRSSSRRPPSITGSHMGGSSRNTSPDRPAKLRDCKGCLDEVPISRCPKLECGHRMCHSCLKRRFKQSVTDPQQHMPPTCCVPDNIPLEHVDKLFDATFKKMWNKKFMEYSGAKLLVVSGAIPRSVVLATGGGISWTSARGTKRRRYSSTVSGTKGGGDVIDAALRLSSEKATITQHVDAVPSFASYADSLEHMNGPALVRRGEIQVFREEAPPAAPEEPRAARRPRGSARPRKKIYDEEAIIRQQEHREEEMARRPQYYGKEDDYDVMAGGGDMVGPGNPPGQLMPDNYRRTGRRVVGGAPPSPGRPGFEINPLEIITPVTSPEEQWGADG</sequence>
<gene>
    <name evidence="1" type="ORF">NM208_g16852</name>
</gene>
<dbReference type="EMBL" id="JANRMS010005542">
    <property type="protein sequence ID" value="KAJ3501852.1"/>
    <property type="molecule type" value="Genomic_DNA"/>
</dbReference>
<protein>
    <submittedName>
        <fullName evidence="1">Uncharacterized protein</fullName>
    </submittedName>
</protein>
<accession>A0ACC1RD55</accession>